<dbReference type="SUPFAM" id="SSF54236">
    <property type="entry name" value="Ubiquitin-like"/>
    <property type="match status" value="2"/>
</dbReference>
<dbReference type="AlphaFoldDB" id="A0AAW2G6W4"/>
<dbReference type="GO" id="GO:0005634">
    <property type="term" value="C:nucleus"/>
    <property type="evidence" value="ECO:0007669"/>
    <property type="project" value="UniProtKB-SubCell"/>
</dbReference>
<reference evidence="4 5" key="1">
    <citation type="submission" date="2023-03" db="EMBL/GenBank/DDBJ databases">
        <title>High recombination rates correlate with genetic variation in Cardiocondyla obscurior ants.</title>
        <authorList>
            <person name="Errbii M."/>
        </authorList>
    </citation>
    <scope>NUCLEOTIDE SEQUENCE [LARGE SCALE GENOMIC DNA]</scope>
    <source>
        <strain evidence="4">Alpha-2009</strain>
        <tissue evidence="4">Whole body</tissue>
    </source>
</reference>
<dbReference type="CDD" id="cd01763">
    <property type="entry name" value="Ubl_SUMO_like"/>
    <property type="match status" value="1"/>
</dbReference>
<organism evidence="4 5">
    <name type="scientific">Cardiocondyla obscurior</name>
    <dbReference type="NCBI Taxonomy" id="286306"/>
    <lineage>
        <taxon>Eukaryota</taxon>
        <taxon>Metazoa</taxon>
        <taxon>Ecdysozoa</taxon>
        <taxon>Arthropoda</taxon>
        <taxon>Hexapoda</taxon>
        <taxon>Insecta</taxon>
        <taxon>Pterygota</taxon>
        <taxon>Neoptera</taxon>
        <taxon>Endopterygota</taxon>
        <taxon>Hymenoptera</taxon>
        <taxon>Apocrita</taxon>
        <taxon>Aculeata</taxon>
        <taxon>Formicoidea</taxon>
        <taxon>Formicidae</taxon>
        <taxon>Myrmicinae</taxon>
        <taxon>Cardiocondyla</taxon>
    </lineage>
</organism>
<dbReference type="GO" id="GO:0045944">
    <property type="term" value="P:positive regulation of transcription by RNA polymerase II"/>
    <property type="evidence" value="ECO:0007669"/>
    <property type="project" value="TreeGrafter"/>
</dbReference>
<comment type="caution">
    <text evidence="4">The sequence shown here is derived from an EMBL/GenBank/DDBJ whole genome shotgun (WGS) entry which is preliminary data.</text>
</comment>
<comment type="subcellular location">
    <subcellularLocation>
        <location evidence="1">Nucleus</location>
    </subcellularLocation>
</comment>
<protein>
    <recommendedName>
        <fullName evidence="3">Ubiquitin-like domain-containing protein</fullName>
    </recommendedName>
</protein>
<evidence type="ECO:0000313" key="5">
    <source>
        <dbReference type="Proteomes" id="UP001430953"/>
    </source>
</evidence>
<name>A0AAW2G6W4_9HYME</name>
<dbReference type="PANTHER" id="PTHR47187:SF1">
    <property type="entry name" value="NFATC2-INTERACTING PROTEIN"/>
    <property type="match status" value="1"/>
</dbReference>
<gene>
    <name evidence="4" type="ORF">PUN28_007553</name>
</gene>
<accession>A0AAW2G6W4</accession>
<keyword evidence="5" id="KW-1185">Reference proteome</keyword>
<dbReference type="Proteomes" id="UP001430953">
    <property type="component" value="Unassembled WGS sequence"/>
</dbReference>
<dbReference type="InterPro" id="IPR000626">
    <property type="entry name" value="Ubiquitin-like_dom"/>
</dbReference>
<dbReference type="Gene3D" id="3.10.20.90">
    <property type="entry name" value="Phosphatidylinositol 3-kinase Catalytic Subunit, Chain A, domain 1"/>
    <property type="match status" value="2"/>
</dbReference>
<keyword evidence="2" id="KW-0539">Nucleus</keyword>
<sequence>MDKIILESSSDEDDSYTNSAARLRALKKQRIEKEELPSTESIEKQMSSEVIDNDILITGITNKELNSKDIDVEDIYNEKISYTIQTRSRTQSTMVRGKRNAPVATKVNTRRSRRRNLRNNSEFDVEFVMEEKLESYKNDIISLLDDDCNEDDNYEINIKVYWRSNRIDRLSMRRHESFIKIFQHYADLEKVSINEVLIMKKDKVVNHTDTPASLKLSIIDILDGGIVNPGMNTLSTNETKDEETCSIKVQTANKKQTFTIRLKEDEQFKTLFVTCSKELGVNESSLKLCFDGEQIDPTDTPKSLDLEGEACVDLYILA</sequence>
<feature type="domain" description="Ubiquitin-like" evidence="3">
    <location>
        <begin position="245"/>
        <end position="318"/>
    </location>
</feature>
<evidence type="ECO:0000313" key="4">
    <source>
        <dbReference type="EMBL" id="KAL0122966.1"/>
    </source>
</evidence>
<dbReference type="InterPro" id="IPR052324">
    <property type="entry name" value="NFATC2-Int_DNA_Repair"/>
</dbReference>
<evidence type="ECO:0000259" key="3">
    <source>
        <dbReference type="PROSITE" id="PS50053"/>
    </source>
</evidence>
<dbReference type="EMBL" id="JADYXP020000006">
    <property type="protein sequence ID" value="KAL0122966.1"/>
    <property type="molecule type" value="Genomic_DNA"/>
</dbReference>
<dbReference type="Pfam" id="PF11976">
    <property type="entry name" value="Rad60-SLD"/>
    <property type="match status" value="1"/>
</dbReference>
<dbReference type="InterPro" id="IPR022617">
    <property type="entry name" value="Rad60/SUMO-like_dom"/>
</dbReference>
<evidence type="ECO:0000256" key="2">
    <source>
        <dbReference type="ARBA" id="ARBA00023242"/>
    </source>
</evidence>
<dbReference type="InterPro" id="IPR029071">
    <property type="entry name" value="Ubiquitin-like_domsf"/>
</dbReference>
<evidence type="ECO:0000256" key="1">
    <source>
        <dbReference type="ARBA" id="ARBA00004123"/>
    </source>
</evidence>
<proteinExistence type="predicted"/>
<dbReference type="PROSITE" id="PS50053">
    <property type="entry name" value="UBIQUITIN_2"/>
    <property type="match status" value="1"/>
</dbReference>
<dbReference type="PANTHER" id="PTHR47187">
    <property type="entry name" value="NFATC2-INTERACTING PROTEIN"/>
    <property type="match status" value="1"/>
</dbReference>